<dbReference type="Proteomes" id="UP000499080">
    <property type="component" value="Unassembled WGS sequence"/>
</dbReference>
<feature type="non-terminal residue" evidence="1">
    <location>
        <position position="47"/>
    </location>
</feature>
<dbReference type="OrthoDB" id="6694091at2759"/>
<reference evidence="1 2" key="1">
    <citation type="journal article" date="2019" name="Sci. Rep.">
        <title>Orb-weaving spider Araneus ventricosus genome elucidates the spidroin gene catalogue.</title>
        <authorList>
            <person name="Kono N."/>
            <person name="Nakamura H."/>
            <person name="Ohtoshi R."/>
            <person name="Moran D.A.P."/>
            <person name="Shinohara A."/>
            <person name="Yoshida Y."/>
            <person name="Fujiwara M."/>
            <person name="Mori M."/>
            <person name="Tomita M."/>
            <person name="Arakawa K."/>
        </authorList>
    </citation>
    <scope>NUCLEOTIDE SEQUENCE [LARGE SCALE GENOMIC DNA]</scope>
</reference>
<dbReference type="EMBL" id="BGPR01173152">
    <property type="protein sequence ID" value="GBM37890.1"/>
    <property type="molecule type" value="Genomic_DNA"/>
</dbReference>
<sequence length="47" mass="5388">MTDETREAMVKRRSEKGFQQSLVDGCELCDSSEIEAEFLQVPEVRPL</sequence>
<dbReference type="AlphaFoldDB" id="A0A4Y2F8N4"/>
<evidence type="ECO:0000313" key="2">
    <source>
        <dbReference type="Proteomes" id="UP000499080"/>
    </source>
</evidence>
<accession>A0A4Y2F8N4</accession>
<proteinExistence type="predicted"/>
<protein>
    <submittedName>
        <fullName evidence="1">Uncharacterized protein</fullName>
    </submittedName>
</protein>
<name>A0A4Y2F8N4_ARAVE</name>
<organism evidence="1 2">
    <name type="scientific">Araneus ventricosus</name>
    <name type="common">Orbweaver spider</name>
    <name type="synonym">Epeira ventricosa</name>
    <dbReference type="NCBI Taxonomy" id="182803"/>
    <lineage>
        <taxon>Eukaryota</taxon>
        <taxon>Metazoa</taxon>
        <taxon>Ecdysozoa</taxon>
        <taxon>Arthropoda</taxon>
        <taxon>Chelicerata</taxon>
        <taxon>Arachnida</taxon>
        <taxon>Araneae</taxon>
        <taxon>Araneomorphae</taxon>
        <taxon>Entelegynae</taxon>
        <taxon>Araneoidea</taxon>
        <taxon>Araneidae</taxon>
        <taxon>Araneus</taxon>
    </lineage>
</organism>
<comment type="caution">
    <text evidence="1">The sequence shown here is derived from an EMBL/GenBank/DDBJ whole genome shotgun (WGS) entry which is preliminary data.</text>
</comment>
<keyword evidence="2" id="KW-1185">Reference proteome</keyword>
<gene>
    <name evidence="1" type="ORF">AVEN_204898_1</name>
</gene>
<evidence type="ECO:0000313" key="1">
    <source>
        <dbReference type="EMBL" id="GBM37890.1"/>
    </source>
</evidence>